<dbReference type="Proteomes" id="UP001174909">
    <property type="component" value="Unassembled WGS sequence"/>
</dbReference>
<comment type="caution">
    <text evidence="5">The sequence shown here is derived from an EMBL/GenBank/DDBJ whole genome shotgun (WGS) entry which is preliminary data.</text>
</comment>
<keyword evidence="3" id="KW-0067">ATP-binding</keyword>
<dbReference type="GO" id="GO:0016779">
    <property type="term" value="F:nucleotidyltransferase activity"/>
    <property type="evidence" value="ECO:0007669"/>
    <property type="project" value="UniProtKB-KW"/>
</dbReference>
<proteinExistence type="predicted"/>
<evidence type="ECO:0000259" key="4">
    <source>
        <dbReference type="Pfam" id="PF00899"/>
    </source>
</evidence>
<dbReference type="Gene3D" id="3.40.50.720">
    <property type="entry name" value="NAD(P)-binding Rossmann-like Domain"/>
    <property type="match status" value="1"/>
</dbReference>
<dbReference type="FunFam" id="3.40.50.720:FF:000033">
    <property type="entry name" value="Adenylyltransferase and sulfurtransferase MOCS3"/>
    <property type="match status" value="1"/>
</dbReference>
<feature type="domain" description="THIF-type NAD/FAD binding fold" evidence="4">
    <location>
        <begin position="11"/>
        <end position="246"/>
    </location>
</feature>
<dbReference type="Pfam" id="PF00899">
    <property type="entry name" value="ThiF"/>
    <property type="match status" value="1"/>
</dbReference>
<gene>
    <name evidence="5" type="ORF">GBAR_LOCUS3046</name>
</gene>
<evidence type="ECO:0000313" key="6">
    <source>
        <dbReference type="Proteomes" id="UP001174909"/>
    </source>
</evidence>
<dbReference type="InterPro" id="IPR035985">
    <property type="entry name" value="Ubiquitin-activating_enz"/>
</dbReference>
<organism evidence="5 6">
    <name type="scientific">Geodia barretti</name>
    <name type="common">Barrett's horny sponge</name>
    <dbReference type="NCBI Taxonomy" id="519541"/>
    <lineage>
        <taxon>Eukaryota</taxon>
        <taxon>Metazoa</taxon>
        <taxon>Porifera</taxon>
        <taxon>Demospongiae</taxon>
        <taxon>Heteroscleromorpha</taxon>
        <taxon>Tetractinellida</taxon>
        <taxon>Astrophorina</taxon>
        <taxon>Geodiidae</taxon>
        <taxon>Geodia</taxon>
    </lineage>
</organism>
<dbReference type="SUPFAM" id="SSF69572">
    <property type="entry name" value="Activating enzymes of the ubiquitin-like proteins"/>
    <property type="match status" value="1"/>
</dbReference>
<dbReference type="GO" id="GO:0005829">
    <property type="term" value="C:cytosol"/>
    <property type="evidence" value="ECO:0007669"/>
    <property type="project" value="TreeGrafter"/>
</dbReference>
<dbReference type="GO" id="GO:0008146">
    <property type="term" value="F:sulfotransferase activity"/>
    <property type="evidence" value="ECO:0007669"/>
    <property type="project" value="TreeGrafter"/>
</dbReference>
<reference evidence="5" key="1">
    <citation type="submission" date="2023-03" db="EMBL/GenBank/DDBJ databases">
        <authorList>
            <person name="Steffen K."/>
            <person name="Cardenas P."/>
        </authorList>
    </citation>
    <scope>NUCLEOTIDE SEQUENCE</scope>
</reference>
<dbReference type="PANTHER" id="PTHR10953:SF102">
    <property type="entry name" value="ADENYLYLTRANSFERASE AND SULFURTRANSFERASE MOCS3"/>
    <property type="match status" value="1"/>
</dbReference>
<dbReference type="GO" id="GO:0004792">
    <property type="term" value="F:thiosulfate-cyanide sulfurtransferase activity"/>
    <property type="evidence" value="ECO:0007669"/>
    <property type="project" value="TreeGrafter"/>
</dbReference>
<keyword evidence="1" id="KW-0808">Transferase</keyword>
<sequence>MRLTPEQIERYSRQIMIPDVGGSGQIRLRQASVLVVGAGGLGSPAAFYLAAAGVGRLGIVDSDTVDLSNLQRQILHTTADQGLRKVESARSRLLELNAEVEVEIHDVRLTEENAAELMAPYDFVIDGSDNFDTKFLVNDVAVSLGKPFSHAGIVRLEGQTMTVVPPDSACYRCLFEEPPAPGEVLGCQQAGILGAVAGTIGSIQATEAIKYIVGLEEHLLVNRLLTYNAKTMEIRNVPVPPNPRCKACSASVGSPASRRSQA</sequence>
<dbReference type="PANTHER" id="PTHR10953">
    <property type="entry name" value="UBIQUITIN-ACTIVATING ENZYME E1"/>
    <property type="match status" value="1"/>
</dbReference>
<dbReference type="InterPro" id="IPR045886">
    <property type="entry name" value="ThiF/MoeB/HesA"/>
</dbReference>
<dbReference type="EMBL" id="CASHTH010000420">
    <property type="protein sequence ID" value="CAI8000883.1"/>
    <property type="molecule type" value="Genomic_DNA"/>
</dbReference>
<dbReference type="InterPro" id="IPR000594">
    <property type="entry name" value="ThiF_NAD_FAD-bd"/>
</dbReference>
<dbReference type="GO" id="GO:0008641">
    <property type="term" value="F:ubiquitin-like modifier activating enzyme activity"/>
    <property type="evidence" value="ECO:0007669"/>
    <property type="project" value="InterPro"/>
</dbReference>
<accession>A0AA35R2Z7</accession>
<keyword evidence="6" id="KW-1185">Reference proteome</keyword>
<evidence type="ECO:0000256" key="2">
    <source>
        <dbReference type="ARBA" id="ARBA00022741"/>
    </source>
</evidence>
<evidence type="ECO:0000313" key="5">
    <source>
        <dbReference type="EMBL" id="CAI8000883.1"/>
    </source>
</evidence>
<dbReference type="CDD" id="cd00757">
    <property type="entry name" value="ThiF_MoeB_HesA_family"/>
    <property type="match status" value="1"/>
</dbReference>
<evidence type="ECO:0000256" key="3">
    <source>
        <dbReference type="ARBA" id="ARBA00022840"/>
    </source>
</evidence>
<dbReference type="AlphaFoldDB" id="A0AA35R2Z7"/>
<protein>
    <submittedName>
        <fullName evidence="5">Adenylyltransferase and sulfurtransferase MOCS3</fullName>
    </submittedName>
</protein>
<keyword evidence="5" id="KW-0548">Nucleotidyltransferase</keyword>
<keyword evidence="2" id="KW-0547">Nucleotide-binding</keyword>
<evidence type="ECO:0000256" key="1">
    <source>
        <dbReference type="ARBA" id="ARBA00022679"/>
    </source>
</evidence>
<dbReference type="GO" id="GO:0005524">
    <property type="term" value="F:ATP binding"/>
    <property type="evidence" value="ECO:0007669"/>
    <property type="project" value="UniProtKB-KW"/>
</dbReference>
<name>A0AA35R2Z7_GEOBA</name>